<gene>
    <name evidence="2" type="ORF">I316_02841</name>
</gene>
<feature type="compositionally biased region" description="Polar residues" evidence="1">
    <location>
        <begin position="24"/>
        <end position="35"/>
    </location>
</feature>
<feature type="region of interest" description="Disordered" evidence="1">
    <location>
        <begin position="1"/>
        <end position="64"/>
    </location>
</feature>
<proteinExistence type="predicted"/>
<sequence>MPLREADLSATPIDDGSLTPLDTAPTSSSFPSSRGPNDYDPSASPSPSRGSGPRPMSPQPKLVLFDPRSGQQETIDLGGSASSIMTLEDYKRLNRRTTERGMITGLIGGGVLTYLVKRFMPKSRTPSRNALSLTFLFSSAFISYSTSRGLLISEILRIRAQARQKALENGELPGGDNAPPSDSMFGDIPGSGDDNVTGFGRGFGNGTTSGSGTSPRDLRSPEQESRRDSPSGFTAPGYRRNDDRDTSGTGGYPGVAPTRNANSIPISRQGSGVVRDELSRLGQSQAGVGAGGGASIGGAPQRTRWAKGRGLEGEVEEEGEMRDPYAAPGQPRLG</sequence>
<organism evidence="2 3">
    <name type="scientific">Kwoniella heveanensis BCC8398</name>
    <dbReference type="NCBI Taxonomy" id="1296120"/>
    <lineage>
        <taxon>Eukaryota</taxon>
        <taxon>Fungi</taxon>
        <taxon>Dikarya</taxon>
        <taxon>Basidiomycota</taxon>
        <taxon>Agaricomycotina</taxon>
        <taxon>Tremellomycetes</taxon>
        <taxon>Tremellales</taxon>
        <taxon>Cryptococcaceae</taxon>
        <taxon>Kwoniella</taxon>
    </lineage>
</organism>
<feature type="compositionally biased region" description="Low complexity" evidence="1">
    <location>
        <begin position="41"/>
        <end position="54"/>
    </location>
</feature>
<feature type="compositionally biased region" description="Polar residues" evidence="1">
    <location>
        <begin position="259"/>
        <end position="270"/>
    </location>
</feature>
<evidence type="ECO:0000313" key="3">
    <source>
        <dbReference type="Proteomes" id="UP000092666"/>
    </source>
</evidence>
<feature type="compositionally biased region" description="Basic and acidic residues" evidence="1">
    <location>
        <begin position="216"/>
        <end position="229"/>
    </location>
</feature>
<protein>
    <submittedName>
        <fullName evidence="2">Uncharacterized protein</fullName>
    </submittedName>
</protein>
<dbReference type="EMBL" id="KI669499">
    <property type="protein sequence ID" value="OCF35295.1"/>
    <property type="molecule type" value="Genomic_DNA"/>
</dbReference>
<reference evidence="3" key="2">
    <citation type="submission" date="2013-12" db="EMBL/GenBank/DDBJ databases">
        <title>Evolution of pathogenesis and genome organization in the Tremellales.</title>
        <authorList>
            <person name="Cuomo C."/>
            <person name="Litvintseva A."/>
            <person name="Heitman J."/>
            <person name="Chen Y."/>
            <person name="Sun S."/>
            <person name="Springer D."/>
            <person name="Dromer F."/>
            <person name="Young S."/>
            <person name="Zeng Q."/>
            <person name="Chapman S."/>
            <person name="Gujja S."/>
            <person name="Saif S."/>
            <person name="Birren B."/>
        </authorList>
    </citation>
    <scope>NUCLEOTIDE SEQUENCE [LARGE SCALE GENOMIC DNA]</scope>
    <source>
        <strain evidence="3">BCC8398</strain>
    </source>
</reference>
<dbReference type="Proteomes" id="UP000092666">
    <property type="component" value="Unassembled WGS sequence"/>
</dbReference>
<dbReference type="AlphaFoldDB" id="A0A1B9GWL7"/>
<feature type="compositionally biased region" description="Gly residues" evidence="1">
    <location>
        <begin position="199"/>
        <end position="209"/>
    </location>
</feature>
<keyword evidence="3" id="KW-1185">Reference proteome</keyword>
<evidence type="ECO:0000313" key="2">
    <source>
        <dbReference type="EMBL" id="OCF35295.1"/>
    </source>
</evidence>
<evidence type="ECO:0000256" key="1">
    <source>
        <dbReference type="SAM" id="MobiDB-lite"/>
    </source>
</evidence>
<dbReference type="OrthoDB" id="2563136at2759"/>
<reference evidence="2 3" key="1">
    <citation type="submission" date="2013-07" db="EMBL/GenBank/DDBJ databases">
        <title>The Genome Sequence of Cryptococcus heveanensis BCC8398.</title>
        <authorList>
            <consortium name="The Broad Institute Genome Sequencing Platform"/>
            <person name="Cuomo C."/>
            <person name="Litvintseva A."/>
            <person name="Chen Y."/>
            <person name="Heitman J."/>
            <person name="Sun S."/>
            <person name="Springer D."/>
            <person name="Dromer F."/>
            <person name="Young S.K."/>
            <person name="Zeng Q."/>
            <person name="Gargeya S."/>
            <person name="Fitzgerald M."/>
            <person name="Abouelleil A."/>
            <person name="Alvarado L."/>
            <person name="Berlin A.M."/>
            <person name="Chapman S.B."/>
            <person name="Dewar J."/>
            <person name="Goldberg J."/>
            <person name="Griggs A."/>
            <person name="Gujja S."/>
            <person name="Hansen M."/>
            <person name="Howarth C."/>
            <person name="Imamovic A."/>
            <person name="Larimer J."/>
            <person name="McCowan C."/>
            <person name="Murphy C."/>
            <person name="Pearson M."/>
            <person name="Priest M."/>
            <person name="Roberts A."/>
            <person name="Saif S."/>
            <person name="Shea T."/>
            <person name="Sykes S."/>
            <person name="Wortman J."/>
            <person name="Nusbaum C."/>
            <person name="Birren B."/>
        </authorList>
    </citation>
    <scope>NUCLEOTIDE SEQUENCE [LARGE SCALE GENOMIC DNA]</scope>
    <source>
        <strain evidence="2 3">BCC8398</strain>
    </source>
</reference>
<name>A0A1B9GWL7_9TREE</name>
<accession>A0A1B9GWL7</accession>
<feature type="region of interest" description="Disordered" evidence="1">
    <location>
        <begin position="167"/>
        <end position="334"/>
    </location>
</feature>